<sequence>MVVLLAGLLVFPGFGQDDDIFGIERKLKSRTRKSESELGNVFRNMIGSIAFELGTGSGFHANTLNFGSLEPKEYPITSVITESVTDIGSEDTLMFRGGNFTFPFHVGVRLNLFDLLEVGGGYGREWGSMNALRVQDYRFNFDSDRFMFDRLYGTVGLVLYDAGKRRSFLNYRYRKYSGANHYMQSERRLRMQQDYPWRFLLDGEFGRLFLRQSFDHRLESSLPYYAAGLRIEREFSEYTKMFVRPGIMVREFGYNPGLESLEMQALRQQVFTVQAGVAVRLPATKRCKVSGCGVVMKHMHNGVEYRGSSIWHMQNRKVGQW</sequence>
<dbReference type="EMBL" id="AQHR01000041">
    <property type="protein sequence ID" value="EON78250.1"/>
    <property type="molecule type" value="Genomic_DNA"/>
</dbReference>
<dbReference type="AlphaFoldDB" id="R7ZVS3"/>
<evidence type="ECO:0000313" key="1">
    <source>
        <dbReference type="EMBL" id="EON78250.1"/>
    </source>
</evidence>
<dbReference type="Proteomes" id="UP000013909">
    <property type="component" value="Unassembled WGS sequence"/>
</dbReference>
<keyword evidence="2" id="KW-1185">Reference proteome</keyword>
<proteinExistence type="predicted"/>
<protein>
    <submittedName>
        <fullName evidence="1">Uncharacterized protein</fullName>
    </submittedName>
</protein>
<gene>
    <name evidence="1" type="ORF">ADIS_1447</name>
</gene>
<comment type="caution">
    <text evidence="1">The sequence shown here is derived from an EMBL/GenBank/DDBJ whole genome shotgun (WGS) entry which is preliminary data.</text>
</comment>
<accession>R7ZVS3</accession>
<organism evidence="1 2">
    <name type="scientific">Lunatimonas lonarensis</name>
    <dbReference type="NCBI Taxonomy" id="1232681"/>
    <lineage>
        <taxon>Bacteria</taxon>
        <taxon>Pseudomonadati</taxon>
        <taxon>Bacteroidota</taxon>
        <taxon>Cytophagia</taxon>
        <taxon>Cytophagales</taxon>
        <taxon>Cyclobacteriaceae</taxon>
    </lineage>
</organism>
<dbReference type="PATRIC" id="fig|1288963.3.peg.1443"/>
<name>R7ZVS3_9BACT</name>
<dbReference type="OrthoDB" id="976234at2"/>
<reference evidence="1 2" key="1">
    <citation type="submission" date="2013-02" db="EMBL/GenBank/DDBJ databases">
        <title>A novel strain isolated from Lonar lake, Maharashtra, India.</title>
        <authorList>
            <person name="Singh A."/>
        </authorList>
    </citation>
    <scope>NUCLEOTIDE SEQUENCE [LARGE SCALE GENOMIC DNA]</scope>
    <source>
        <strain evidence="1 2">AK24</strain>
    </source>
</reference>
<evidence type="ECO:0000313" key="2">
    <source>
        <dbReference type="Proteomes" id="UP000013909"/>
    </source>
</evidence>